<feature type="domain" description="BD-FAE-like" evidence="3">
    <location>
        <begin position="50"/>
        <end position="262"/>
    </location>
</feature>
<dbReference type="OrthoDB" id="9776685at2"/>
<evidence type="ECO:0000313" key="5">
    <source>
        <dbReference type="Proteomes" id="UP000317318"/>
    </source>
</evidence>
<dbReference type="Pfam" id="PF20434">
    <property type="entry name" value="BD-FAE"/>
    <property type="match status" value="1"/>
</dbReference>
<dbReference type="InterPro" id="IPR050300">
    <property type="entry name" value="GDXG_lipolytic_enzyme"/>
</dbReference>
<evidence type="ECO:0000256" key="1">
    <source>
        <dbReference type="ARBA" id="ARBA00022801"/>
    </source>
</evidence>
<keyword evidence="1 4" id="KW-0378">Hydrolase</keyword>
<dbReference type="SUPFAM" id="SSF53474">
    <property type="entry name" value="alpha/beta-Hydrolases"/>
    <property type="match status" value="1"/>
</dbReference>
<organism evidence="4 5">
    <name type="scientific">Stratiformator vulcanicus</name>
    <dbReference type="NCBI Taxonomy" id="2527980"/>
    <lineage>
        <taxon>Bacteria</taxon>
        <taxon>Pseudomonadati</taxon>
        <taxon>Planctomycetota</taxon>
        <taxon>Planctomycetia</taxon>
        <taxon>Planctomycetales</taxon>
        <taxon>Planctomycetaceae</taxon>
        <taxon>Stratiformator</taxon>
    </lineage>
</organism>
<name>A0A517R6J0_9PLAN</name>
<accession>A0A517R6J0</accession>
<evidence type="ECO:0000259" key="3">
    <source>
        <dbReference type="Pfam" id="PF20434"/>
    </source>
</evidence>
<feature type="chain" id="PRO_5022009676" evidence="2">
    <location>
        <begin position="20"/>
        <end position="308"/>
    </location>
</feature>
<gene>
    <name evidence="4" type="primary">nlhH_5</name>
    <name evidence="4" type="ORF">Pan189_39060</name>
</gene>
<keyword evidence="5" id="KW-1185">Reference proteome</keyword>
<evidence type="ECO:0000256" key="2">
    <source>
        <dbReference type="SAM" id="SignalP"/>
    </source>
</evidence>
<dbReference type="InterPro" id="IPR029058">
    <property type="entry name" value="AB_hydrolase_fold"/>
</dbReference>
<proteinExistence type="predicted"/>
<dbReference type="RefSeq" id="WP_145365630.1">
    <property type="nucleotide sequence ID" value="NZ_CP036268.1"/>
</dbReference>
<dbReference type="PANTHER" id="PTHR48081">
    <property type="entry name" value="AB HYDROLASE SUPERFAMILY PROTEIN C4A8.06C"/>
    <property type="match status" value="1"/>
</dbReference>
<dbReference type="KEGG" id="svp:Pan189_39060"/>
<protein>
    <submittedName>
        <fullName evidence="4">Carboxylesterase NlhH</fullName>
        <ecNumber evidence="4">3.1.1.1</ecNumber>
    </submittedName>
</protein>
<dbReference type="AlphaFoldDB" id="A0A517R6J0"/>
<sequence precursor="true">MQKSQPFLLAACFALLATATGNGEDAPRSVREYKVHQGLRYPTAEPRLKLDLYVPLDAAEPMPCVVVIQGGGFKPQTGQRFRPMAEHLAEHGFAAALISYRGRPKHTYRETMADVEAAVRFIREISDEYGIDPDRIGAMGRSAGATLAVLLAVTPEKNEGRQAGNDEPYPARIQAAVGIAGVYDFVGRFVDREQIAIQPNLDTKLVTNGEWIGSTYAPTDKDWLRASAINHVDAEDPPILLLHSKNDRTVPWQQSQRMHAELAKAGGSAELEISDNGGHSGPRNSKTKMVAFFEKMLGERGSSPAPVE</sequence>
<dbReference type="Proteomes" id="UP000317318">
    <property type="component" value="Chromosome"/>
</dbReference>
<dbReference type="EC" id="3.1.1.1" evidence="4"/>
<dbReference type="GO" id="GO:0106435">
    <property type="term" value="F:carboxylesterase activity"/>
    <property type="evidence" value="ECO:0007669"/>
    <property type="project" value="UniProtKB-EC"/>
</dbReference>
<reference evidence="4 5" key="1">
    <citation type="submission" date="2019-02" db="EMBL/GenBank/DDBJ databases">
        <title>Deep-cultivation of Planctomycetes and their phenomic and genomic characterization uncovers novel biology.</title>
        <authorList>
            <person name="Wiegand S."/>
            <person name="Jogler M."/>
            <person name="Boedeker C."/>
            <person name="Pinto D."/>
            <person name="Vollmers J."/>
            <person name="Rivas-Marin E."/>
            <person name="Kohn T."/>
            <person name="Peeters S.H."/>
            <person name="Heuer A."/>
            <person name="Rast P."/>
            <person name="Oberbeckmann S."/>
            <person name="Bunk B."/>
            <person name="Jeske O."/>
            <person name="Meyerdierks A."/>
            <person name="Storesund J.E."/>
            <person name="Kallscheuer N."/>
            <person name="Luecker S."/>
            <person name="Lage O.M."/>
            <person name="Pohl T."/>
            <person name="Merkel B.J."/>
            <person name="Hornburger P."/>
            <person name="Mueller R.-W."/>
            <person name="Bruemmer F."/>
            <person name="Labrenz M."/>
            <person name="Spormann A.M."/>
            <person name="Op den Camp H."/>
            <person name="Overmann J."/>
            <person name="Amann R."/>
            <person name="Jetten M.S.M."/>
            <person name="Mascher T."/>
            <person name="Medema M.H."/>
            <person name="Devos D.P."/>
            <person name="Kaster A.-K."/>
            <person name="Ovreas L."/>
            <person name="Rohde M."/>
            <person name="Galperin M.Y."/>
            <person name="Jogler C."/>
        </authorList>
    </citation>
    <scope>NUCLEOTIDE SEQUENCE [LARGE SCALE GENOMIC DNA]</scope>
    <source>
        <strain evidence="4 5">Pan189</strain>
    </source>
</reference>
<dbReference type="InterPro" id="IPR049492">
    <property type="entry name" value="BD-FAE-like_dom"/>
</dbReference>
<keyword evidence="2" id="KW-0732">Signal</keyword>
<evidence type="ECO:0000313" key="4">
    <source>
        <dbReference type="EMBL" id="QDT39498.1"/>
    </source>
</evidence>
<dbReference type="Gene3D" id="3.40.50.1820">
    <property type="entry name" value="alpha/beta hydrolase"/>
    <property type="match status" value="1"/>
</dbReference>
<dbReference type="EMBL" id="CP036268">
    <property type="protein sequence ID" value="QDT39498.1"/>
    <property type="molecule type" value="Genomic_DNA"/>
</dbReference>
<feature type="signal peptide" evidence="2">
    <location>
        <begin position="1"/>
        <end position="19"/>
    </location>
</feature>